<evidence type="ECO:0000313" key="1">
    <source>
        <dbReference type="EMBL" id="CAG8451466.1"/>
    </source>
</evidence>
<dbReference type="Proteomes" id="UP000789366">
    <property type="component" value="Unassembled WGS sequence"/>
</dbReference>
<organism evidence="1 2">
    <name type="scientific">Cetraspora pellucida</name>
    <dbReference type="NCBI Taxonomy" id="1433469"/>
    <lineage>
        <taxon>Eukaryota</taxon>
        <taxon>Fungi</taxon>
        <taxon>Fungi incertae sedis</taxon>
        <taxon>Mucoromycota</taxon>
        <taxon>Glomeromycotina</taxon>
        <taxon>Glomeromycetes</taxon>
        <taxon>Diversisporales</taxon>
        <taxon>Gigasporaceae</taxon>
        <taxon>Cetraspora</taxon>
    </lineage>
</organism>
<dbReference type="EMBL" id="CAJVPW010000357">
    <property type="protein sequence ID" value="CAG8451466.1"/>
    <property type="molecule type" value="Genomic_DNA"/>
</dbReference>
<reference evidence="1" key="1">
    <citation type="submission" date="2021-06" db="EMBL/GenBank/DDBJ databases">
        <authorList>
            <person name="Kallberg Y."/>
            <person name="Tangrot J."/>
            <person name="Rosling A."/>
        </authorList>
    </citation>
    <scope>NUCLEOTIDE SEQUENCE</scope>
    <source>
        <strain evidence="1">28 12/20/2015</strain>
    </source>
</reference>
<evidence type="ECO:0000313" key="2">
    <source>
        <dbReference type="Proteomes" id="UP000789366"/>
    </source>
</evidence>
<keyword evidence="2" id="KW-1185">Reference proteome</keyword>
<gene>
    <name evidence="1" type="ORF">SPELUC_LOCUS820</name>
</gene>
<protein>
    <submittedName>
        <fullName evidence="1">6719_t:CDS:1</fullName>
    </submittedName>
</protein>
<proteinExistence type="predicted"/>
<comment type="caution">
    <text evidence="1">The sequence shown here is derived from an EMBL/GenBank/DDBJ whole genome shotgun (WGS) entry which is preliminary data.</text>
</comment>
<accession>A0ACA9K4C5</accession>
<name>A0ACA9K4C5_9GLOM</name>
<sequence>MLASTSKNDDVSIEVKPEVKEMKPTKYFAINPEGDFVVEFVVKENFEFELQLYNIELDDSLKLENNPDLFNQESSYRKLSPLSKEFSFTKTDQENQEPTTFPTQFSFIDTNLEAIKNTNILRWSVSVSDKSANLSEFREFRLLAISCISLEDMDYYTKDSSERDTTETKNKGFTFVIIIVRLEEHYLIRNDKMLSLEYGGIVRLFSNNDNDKKEGSQRPDERFLIILTLSGICKYHLKMRNIYININSIQKLKYPKRIYSAINNNIFFEDQDRSAYNLTCAYIESCLNKHYFLVDTIKDEIGYVELYDLKTNQLVNIFQRTILNKWILLDHPTSSYAISNNNKLLAYVSSFIKGIEIYSIECGLKIAEIPNLYTSGKKIYKKTYDKADERTEEETDDVKIFIDFFHNDEMLFIYLSEDKWTVWNIFGTLRASVKLGKPGFVMNLPLVEFGDHYKIKQSNSFMVVNQDDKLVVYDDFIIDKYFKYYKGNGKQNWKSLSNEYLSTNDFNNKARDINNNESNLDENYKILEPWLLNSFGYSQYSFYLGAKKKGQNDRLLLIGNHTIQVWYIQDKKRSLEFIHVPLSHARSFDMHKISEKELNGWELQTIKVNDFNYWTGKFKLRIQNIEDPHQIKIDEIKMEDDEDFLNVPIYACYAFKYLSAYKKVEWHLSKDRKLKFSRILNHTRRIILRFVRLHPTNWRLLDVRYDLMNVLIETGDYELVNDILSFGKSIHIPQHLPWSGEKNTIHTAFSDPTMLALFLEYYSNNAANNIGWMNTVVGIIPELYTNEEMNRKEDESYIYYAQKLFYHSCFSSKQLDLFSFEYIEIPPELDGLLKVFVPITQLIPQDSKLSLKKIASDKAGDIRVVPLPNFTINERMLSDVRRINRTIIQKLLVIPKYLYFKDEDYSPFIRIIKKIDLDILCENPSLGAVINWMWYSSKFILLGYSYYIGLGETTEEESNGPFSNIVSAILAVYDWSSISLDAWNFWPLTLISVIGSFIFITILQNVIISFMSDGITDAVKNSRGIYGYQIDFIYDFALLDRSLEFNELDSKFEDKLNIKYICFYDDPSITSSWKEKSEQVKSKPYPNFPKLHRSGIESWLTESCLFIWERKEETLDIKFWFD</sequence>